<keyword evidence="2" id="KW-1185">Reference proteome</keyword>
<proteinExistence type="predicted"/>
<dbReference type="Gramene" id="AET2Gv21243600.5">
    <property type="protein sequence ID" value="AET2Gv21243600.5"/>
    <property type="gene ID" value="AET2Gv21243600"/>
</dbReference>
<organism evidence="1 2">
    <name type="scientific">Aegilops tauschii subsp. strangulata</name>
    <name type="common">Goatgrass</name>
    <dbReference type="NCBI Taxonomy" id="200361"/>
    <lineage>
        <taxon>Eukaryota</taxon>
        <taxon>Viridiplantae</taxon>
        <taxon>Streptophyta</taxon>
        <taxon>Embryophyta</taxon>
        <taxon>Tracheophyta</taxon>
        <taxon>Spermatophyta</taxon>
        <taxon>Magnoliopsida</taxon>
        <taxon>Liliopsida</taxon>
        <taxon>Poales</taxon>
        <taxon>Poaceae</taxon>
        <taxon>BOP clade</taxon>
        <taxon>Pooideae</taxon>
        <taxon>Triticodae</taxon>
        <taxon>Triticeae</taxon>
        <taxon>Triticinae</taxon>
        <taxon>Aegilops</taxon>
    </lineage>
</organism>
<accession>A0A453DHK8</accession>
<reference evidence="2" key="1">
    <citation type="journal article" date="2014" name="Science">
        <title>Ancient hybridizations among the ancestral genomes of bread wheat.</title>
        <authorList>
            <consortium name="International Wheat Genome Sequencing Consortium,"/>
            <person name="Marcussen T."/>
            <person name="Sandve S.R."/>
            <person name="Heier L."/>
            <person name="Spannagl M."/>
            <person name="Pfeifer M."/>
            <person name="Jakobsen K.S."/>
            <person name="Wulff B.B."/>
            <person name="Steuernagel B."/>
            <person name="Mayer K.F."/>
            <person name="Olsen O.A."/>
        </authorList>
    </citation>
    <scope>NUCLEOTIDE SEQUENCE [LARGE SCALE GENOMIC DNA]</scope>
    <source>
        <strain evidence="2">cv. AL8/78</strain>
    </source>
</reference>
<reference evidence="2" key="2">
    <citation type="journal article" date="2017" name="Nat. Plants">
        <title>The Aegilops tauschii genome reveals multiple impacts of transposons.</title>
        <authorList>
            <person name="Zhao G."/>
            <person name="Zou C."/>
            <person name="Li K."/>
            <person name="Wang K."/>
            <person name="Li T."/>
            <person name="Gao L."/>
            <person name="Zhang X."/>
            <person name="Wang H."/>
            <person name="Yang Z."/>
            <person name="Liu X."/>
            <person name="Jiang W."/>
            <person name="Mao L."/>
            <person name="Kong X."/>
            <person name="Jiao Y."/>
            <person name="Jia J."/>
        </authorList>
    </citation>
    <scope>NUCLEOTIDE SEQUENCE [LARGE SCALE GENOMIC DNA]</scope>
    <source>
        <strain evidence="2">cv. AL8/78</strain>
    </source>
</reference>
<dbReference type="AlphaFoldDB" id="A0A453DHK8"/>
<sequence length="45" mass="4810">QAATLASRGSKSTAEKNIRGLMSWCRRCCPLPAMRRSASSGPDPC</sequence>
<dbReference type="EnsemblPlants" id="AET2Gv21243600.5">
    <property type="protein sequence ID" value="AET2Gv21243600.5"/>
    <property type="gene ID" value="AET2Gv21243600"/>
</dbReference>
<reference evidence="1" key="3">
    <citation type="journal article" date="2017" name="Nature">
        <title>Genome sequence of the progenitor of the wheat D genome Aegilops tauschii.</title>
        <authorList>
            <person name="Luo M.C."/>
            <person name="Gu Y.Q."/>
            <person name="Puiu D."/>
            <person name="Wang H."/>
            <person name="Twardziok S.O."/>
            <person name="Deal K.R."/>
            <person name="Huo N."/>
            <person name="Zhu T."/>
            <person name="Wang L."/>
            <person name="Wang Y."/>
            <person name="McGuire P.E."/>
            <person name="Liu S."/>
            <person name="Long H."/>
            <person name="Ramasamy R.K."/>
            <person name="Rodriguez J.C."/>
            <person name="Van S.L."/>
            <person name="Yuan L."/>
            <person name="Wang Z."/>
            <person name="Xia Z."/>
            <person name="Xiao L."/>
            <person name="Anderson O.D."/>
            <person name="Ouyang S."/>
            <person name="Liang Y."/>
            <person name="Zimin A.V."/>
            <person name="Pertea G."/>
            <person name="Qi P."/>
            <person name="Bennetzen J.L."/>
            <person name="Dai X."/>
            <person name="Dawson M.W."/>
            <person name="Muller H.G."/>
            <person name="Kugler K."/>
            <person name="Rivarola-Duarte L."/>
            <person name="Spannagl M."/>
            <person name="Mayer K.F.X."/>
            <person name="Lu F.H."/>
            <person name="Bevan M.W."/>
            <person name="Leroy P."/>
            <person name="Li P."/>
            <person name="You F.M."/>
            <person name="Sun Q."/>
            <person name="Liu Z."/>
            <person name="Lyons E."/>
            <person name="Wicker T."/>
            <person name="Salzberg S.L."/>
            <person name="Devos K.M."/>
            <person name="Dvorak J."/>
        </authorList>
    </citation>
    <scope>NUCLEOTIDE SEQUENCE [LARGE SCALE GENOMIC DNA]</scope>
    <source>
        <strain evidence="1">cv. AL8/78</strain>
    </source>
</reference>
<reference evidence="1" key="4">
    <citation type="submission" date="2019-03" db="UniProtKB">
        <authorList>
            <consortium name="EnsemblPlants"/>
        </authorList>
    </citation>
    <scope>IDENTIFICATION</scope>
</reference>
<evidence type="ECO:0000313" key="1">
    <source>
        <dbReference type="EnsemblPlants" id="AET2Gv21243600.5"/>
    </source>
</evidence>
<evidence type="ECO:0000313" key="2">
    <source>
        <dbReference type="Proteomes" id="UP000015105"/>
    </source>
</evidence>
<protein>
    <submittedName>
        <fullName evidence="1">Uncharacterized protein</fullName>
    </submittedName>
</protein>
<name>A0A453DHK8_AEGTS</name>
<reference evidence="1" key="5">
    <citation type="journal article" date="2021" name="G3 (Bethesda)">
        <title>Aegilops tauschii genome assembly Aet v5.0 features greater sequence contiguity and improved annotation.</title>
        <authorList>
            <person name="Wang L."/>
            <person name="Zhu T."/>
            <person name="Rodriguez J.C."/>
            <person name="Deal K.R."/>
            <person name="Dubcovsky J."/>
            <person name="McGuire P.E."/>
            <person name="Lux T."/>
            <person name="Spannagl M."/>
            <person name="Mayer K.F.X."/>
            <person name="Baldrich P."/>
            <person name="Meyers B.C."/>
            <person name="Huo N."/>
            <person name="Gu Y.Q."/>
            <person name="Zhou H."/>
            <person name="Devos K.M."/>
            <person name="Bennetzen J.L."/>
            <person name="Unver T."/>
            <person name="Budak H."/>
            <person name="Gulick P.J."/>
            <person name="Galiba G."/>
            <person name="Kalapos B."/>
            <person name="Nelson D.R."/>
            <person name="Li P."/>
            <person name="You F.M."/>
            <person name="Luo M.C."/>
            <person name="Dvorak J."/>
        </authorList>
    </citation>
    <scope>NUCLEOTIDE SEQUENCE [LARGE SCALE GENOMIC DNA]</scope>
    <source>
        <strain evidence="1">cv. AL8/78</strain>
    </source>
</reference>
<dbReference type="Proteomes" id="UP000015105">
    <property type="component" value="Chromosome 2D"/>
</dbReference>